<keyword evidence="1" id="KW-0812">Transmembrane</keyword>
<organism evidence="3">
    <name type="scientific">Iconisemion striatum</name>
    <dbReference type="NCBI Taxonomy" id="60296"/>
    <lineage>
        <taxon>Eukaryota</taxon>
        <taxon>Metazoa</taxon>
        <taxon>Chordata</taxon>
        <taxon>Craniata</taxon>
        <taxon>Vertebrata</taxon>
        <taxon>Euteleostomi</taxon>
        <taxon>Actinopterygii</taxon>
        <taxon>Neopterygii</taxon>
        <taxon>Teleostei</taxon>
        <taxon>Neoteleostei</taxon>
        <taxon>Acanthomorphata</taxon>
        <taxon>Ovalentaria</taxon>
        <taxon>Atherinomorphae</taxon>
        <taxon>Cyprinodontiformes</taxon>
        <taxon>Nothobranchiidae</taxon>
        <taxon>Iconisemion</taxon>
    </lineage>
</organism>
<reference evidence="3" key="1">
    <citation type="submission" date="2016-05" db="EMBL/GenBank/DDBJ databases">
        <authorList>
            <person name="Lavstsen T."/>
            <person name="Jespersen J.S."/>
        </authorList>
    </citation>
    <scope>NUCLEOTIDE SEQUENCE</scope>
    <source>
        <tissue evidence="3">Brain</tissue>
    </source>
</reference>
<keyword evidence="1" id="KW-1133">Transmembrane helix</keyword>
<proteinExistence type="predicted"/>
<dbReference type="InterPro" id="IPR012337">
    <property type="entry name" value="RNaseH-like_sf"/>
</dbReference>
<feature type="non-terminal residue" evidence="3">
    <location>
        <position position="1"/>
    </location>
</feature>
<dbReference type="PANTHER" id="PTHR37984:SF15">
    <property type="entry name" value="INTEGRASE CATALYTIC DOMAIN-CONTAINING PROTEIN"/>
    <property type="match status" value="1"/>
</dbReference>
<feature type="non-terminal residue" evidence="3">
    <location>
        <position position="81"/>
    </location>
</feature>
<protein>
    <recommendedName>
        <fullName evidence="2">Integrase catalytic domain-containing protein</fullName>
    </recommendedName>
</protein>
<dbReference type="GO" id="GO:0003676">
    <property type="term" value="F:nucleic acid binding"/>
    <property type="evidence" value="ECO:0007669"/>
    <property type="project" value="InterPro"/>
</dbReference>
<reference evidence="3" key="2">
    <citation type="submission" date="2016-06" db="EMBL/GenBank/DDBJ databases">
        <title>The genome of a short-lived fish provides insights into sex chromosome evolution and the genetic control of aging.</title>
        <authorList>
            <person name="Reichwald K."/>
            <person name="Felder M."/>
            <person name="Petzold A."/>
            <person name="Koch P."/>
            <person name="Groth M."/>
            <person name="Platzer M."/>
        </authorList>
    </citation>
    <scope>NUCLEOTIDE SEQUENCE</scope>
    <source>
        <tissue evidence="3">Brain</tissue>
    </source>
</reference>
<evidence type="ECO:0000313" key="3">
    <source>
        <dbReference type="EMBL" id="SBP11375.1"/>
    </source>
</evidence>
<feature type="domain" description="Integrase catalytic" evidence="2">
    <location>
        <begin position="1"/>
        <end position="81"/>
    </location>
</feature>
<dbReference type="PANTHER" id="PTHR37984">
    <property type="entry name" value="PROTEIN CBG26694"/>
    <property type="match status" value="1"/>
</dbReference>
<dbReference type="GO" id="GO:0015074">
    <property type="term" value="P:DNA integration"/>
    <property type="evidence" value="ECO:0007669"/>
    <property type="project" value="InterPro"/>
</dbReference>
<dbReference type="SUPFAM" id="SSF53098">
    <property type="entry name" value="Ribonuclease H-like"/>
    <property type="match status" value="1"/>
</dbReference>
<dbReference type="InterPro" id="IPR050951">
    <property type="entry name" value="Retrovirus_Pol_polyprotein"/>
</dbReference>
<sequence length="81" mass="9234">TVRARCKILQRTDYYTKRPEVAFMPTVTTTAVTAFLTSIFSCFGNPTDIVSDNGTQFTSNELANFISMRNIVHRRLSFYCP</sequence>
<dbReference type="InterPro" id="IPR001584">
    <property type="entry name" value="Integrase_cat-core"/>
</dbReference>
<name>A0A1A7X092_9TELE</name>
<dbReference type="Pfam" id="PF00665">
    <property type="entry name" value="rve"/>
    <property type="match status" value="1"/>
</dbReference>
<dbReference type="InterPro" id="IPR036397">
    <property type="entry name" value="RNaseH_sf"/>
</dbReference>
<dbReference type="EMBL" id="HADW01009975">
    <property type="protein sequence ID" value="SBP11375.1"/>
    <property type="molecule type" value="Transcribed_RNA"/>
</dbReference>
<gene>
    <name evidence="3" type="primary">BX539340.1</name>
</gene>
<dbReference type="PROSITE" id="PS50994">
    <property type="entry name" value="INTEGRASE"/>
    <property type="match status" value="1"/>
</dbReference>
<evidence type="ECO:0000259" key="2">
    <source>
        <dbReference type="PROSITE" id="PS50994"/>
    </source>
</evidence>
<keyword evidence="1" id="KW-0472">Membrane</keyword>
<dbReference type="AlphaFoldDB" id="A0A1A7X092"/>
<accession>A0A1A7X092</accession>
<feature type="transmembrane region" description="Helical" evidence="1">
    <location>
        <begin position="21"/>
        <end position="40"/>
    </location>
</feature>
<evidence type="ECO:0000256" key="1">
    <source>
        <dbReference type="SAM" id="Phobius"/>
    </source>
</evidence>
<dbReference type="Gene3D" id="3.30.420.10">
    <property type="entry name" value="Ribonuclease H-like superfamily/Ribonuclease H"/>
    <property type="match status" value="1"/>
</dbReference>